<feature type="domain" description="ZZ-type" evidence="10">
    <location>
        <begin position="100"/>
        <end position="150"/>
    </location>
</feature>
<dbReference type="GO" id="GO:0000423">
    <property type="term" value="P:mitophagy"/>
    <property type="evidence" value="ECO:0007669"/>
    <property type="project" value="TreeGrafter"/>
</dbReference>
<evidence type="ECO:0000256" key="6">
    <source>
        <dbReference type="ARBA" id="ARBA00022833"/>
    </source>
</evidence>
<evidence type="ECO:0000256" key="4">
    <source>
        <dbReference type="ARBA" id="ARBA00022723"/>
    </source>
</evidence>
<dbReference type="SUPFAM" id="SSF46934">
    <property type="entry name" value="UBA-like"/>
    <property type="match status" value="1"/>
</dbReference>
<dbReference type="CDD" id="cd02340">
    <property type="entry name" value="ZZ_NBR1_like"/>
    <property type="match status" value="1"/>
</dbReference>
<name>A0A6V7HEN5_9HYME</name>
<dbReference type="GO" id="GO:0070530">
    <property type="term" value="F:K63-linked polyubiquitin modification-dependent protein binding"/>
    <property type="evidence" value="ECO:0007669"/>
    <property type="project" value="TreeGrafter"/>
</dbReference>
<evidence type="ECO:0000256" key="8">
    <source>
        <dbReference type="PROSITE-ProRule" id="PRU00228"/>
    </source>
</evidence>
<dbReference type="Pfam" id="PF16577">
    <property type="entry name" value="UBA_5"/>
    <property type="match status" value="1"/>
</dbReference>
<dbReference type="Gene3D" id="3.10.20.90">
    <property type="entry name" value="Phosphatidylinositol 3-kinase Catalytic Subunit, Chain A, domain 1"/>
    <property type="match status" value="1"/>
</dbReference>
<sequence>MYKICLQNKDSSVIAIRKYIGPQYVRYDDFYEKIKLTFPELANKNFIVSWQDAEGDEIIISSDEELEIAQKEMFSRKRFNIKLLPSKQEIPSQKKDKAIHFGICCDGCDKDIIGFRYKCIQCEDYDLCAQCEKESIHSHHYMIRMPEPLQWHHSRSLIHHLRKILKKNGVHFNKKHACNENTSQGIHSSIYPWLESYAPYLNSIIDTVLETSIGPEPFKNHKPEKKEESNNDTRPGENDSRKFPGEGRKLLDDTKEDKGSISDVASTTSQDTKVVADEWTIIDKNDTAEINQASSTSFNANETSIKQIPSSSTAPSAPEGSSTQTLYPELPEEKKVIHHENPRINEAIETMLKMGFSNQSGLLTYLLDAENGDINKVLEILQPTNK</sequence>
<comment type="caution">
    <text evidence="12">The sequence shown here is derived from an EMBL/GenBank/DDBJ whole genome shotgun (WGS) entry which is preliminary data.</text>
</comment>
<dbReference type="PROSITE" id="PS50135">
    <property type="entry name" value="ZF_ZZ_2"/>
    <property type="match status" value="1"/>
</dbReference>
<evidence type="ECO:0000256" key="2">
    <source>
        <dbReference type="ARBA" id="ARBA00004496"/>
    </source>
</evidence>
<keyword evidence="7" id="KW-0539">Nucleus</keyword>
<accession>A0A6V7HEN5</accession>
<dbReference type="InterPro" id="IPR000433">
    <property type="entry name" value="Znf_ZZ"/>
</dbReference>
<evidence type="ECO:0008006" key="14">
    <source>
        <dbReference type="Google" id="ProtNLM"/>
    </source>
</evidence>
<dbReference type="SUPFAM" id="SSF57850">
    <property type="entry name" value="RING/U-box"/>
    <property type="match status" value="1"/>
</dbReference>
<evidence type="ECO:0000259" key="11">
    <source>
        <dbReference type="PROSITE" id="PS51745"/>
    </source>
</evidence>
<evidence type="ECO:0000259" key="10">
    <source>
        <dbReference type="PROSITE" id="PS50135"/>
    </source>
</evidence>
<dbReference type="InterPro" id="IPR009060">
    <property type="entry name" value="UBA-like_sf"/>
</dbReference>
<feature type="compositionally biased region" description="Basic and acidic residues" evidence="9">
    <location>
        <begin position="218"/>
        <end position="260"/>
    </location>
</feature>
<dbReference type="SMART" id="SM00291">
    <property type="entry name" value="ZnF_ZZ"/>
    <property type="match status" value="1"/>
</dbReference>
<dbReference type="GO" id="GO:0007032">
    <property type="term" value="P:endosome organization"/>
    <property type="evidence" value="ECO:0007669"/>
    <property type="project" value="TreeGrafter"/>
</dbReference>
<dbReference type="PANTHER" id="PTHR15090">
    <property type="entry name" value="SEQUESTOSOME 1-RELATED"/>
    <property type="match status" value="1"/>
</dbReference>
<dbReference type="InterPro" id="IPR052260">
    <property type="entry name" value="Autophagy_Rcpt_SigReg"/>
</dbReference>
<dbReference type="Pfam" id="PF00569">
    <property type="entry name" value="ZZ"/>
    <property type="match status" value="1"/>
</dbReference>
<evidence type="ECO:0000313" key="12">
    <source>
        <dbReference type="EMBL" id="CAD1478678.1"/>
    </source>
</evidence>
<reference evidence="12" key="1">
    <citation type="submission" date="2020-07" db="EMBL/GenBank/DDBJ databases">
        <authorList>
            <person name="Nazaruddin N."/>
        </authorList>
    </citation>
    <scope>NUCLEOTIDE SEQUENCE</scope>
</reference>
<evidence type="ECO:0000256" key="7">
    <source>
        <dbReference type="ARBA" id="ARBA00023242"/>
    </source>
</evidence>
<feature type="domain" description="PB1" evidence="11">
    <location>
        <begin position="1"/>
        <end position="78"/>
    </location>
</feature>
<dbReference type="GO" id="GO:0008270">
    <property type="term" value="F:zinc ion binding"/>
    <property type="evidence" value="ECO:0007669"/>
    <property type="project" value="UniProtKB-KW"/>
</dbReference>
<evidence type="ECO:0000313" key="13">
    <source>
        <dbReference type="Proteomes" id="UP000752696"/>
    </source>
</evidence>
<dbReference type="GO" id="GO:0035973">
    <property type="term" value="P:aggrephagy"/>
    <property type="evidence" value="ECO:0007669"/>
    <property type="project" value="TreeGrafter"/>
</dbReference>
<dbReference type="GO" id="GO:0005080">
    <property type="term" value="F:protein kinase C binding"/>
    <property type="evidence" value="ECO:0007669"/>
    <property type="project" value="TreeGrafter"/>
</dbReference>
<dbReference type="AlphaFoldDB" id="A0A6V7HEN5"/>
<dbReference type="PROSITE" id="PS51745">
    <property type="entry name" value="PB1"/>
    <property type="match status" value="1"/>
</dbReference>
<dbReference type="Gene3D" id="3.30.60.90">
    <property type="match status" value="1"/>
</dbReference>
<keyword evidence="5 8" id="KW-0863">Zinc-finger</keyword>
<keyword evidence="4" id="KW-0479">Metal-binding</keyword>
<dbReference type="Proteomes" id="UP000752696">
    <property type="component" value="Unassembled WGS sequence"/>
</dbReference>
<dbReference type="InterPro" id="IPR043145">
    <property type="entry name" value="Znf_ZZ_sf"/>
</dbReference>
<comment type="subcellular location">
    <subcellularLocation>
        <location evidence="2">Cytoplasm</location>
    </subcellularLocation>
    <subcellularLocation>
        <location evidence="1">Nucleus</location>
    </subcellularLocation>
</comment>
<feature type="region of interest" description="Disordered" evidence="9">
    <location>
        <begin position="215"/>
        <end position="270"/>
    </location>
</feature>
<dbReference type="InterPro" id="IPR000270">
    <property type="entry name" value="PB1_dom"/>
</dbReference>
<dbReference type="EMBL" id="CAJDYZ010010949">
    <property type="protein sequence ID" value="CAD1478678.1"/>
    <property type="molecule type" value="Genomic_DNA"/>
</dbReference>
<dbReference type="CDD" id="cd14320">
    <property type="entry name" value="UBA_SQSTM"/>
    <property type="match status" value="1"/>
</dbReference>
<keyword evidence="13" id="KW-1185">Reference proteome</keyword>
<evidence type="ECO:0000256" key="9">
    <source>
        <dbReference type="SAM" id="MobiDB-lite"/>
    </source>
</evidence>
<dbReference type="Pfam" id="PF00564">
    <property type="entry name" value="PB1"/>
    <property type="match status" value="1"/>
</dbReference>
<protein>
    <recommendedName>
        <fullName evidence="14">ZZ-type domain-containing protein</fullName>
    </recommendedName>
</protein>
<gene>
    <name evidence="12" type="ORF">MHI_LOCUS808791</name>
</gene>
<organism evidence="12 13">
    <name type="scientific">Heterotrigona itama</name>
    <dbReference type="NCBI Taxonomy" id="395501"/>
    <lineage>
        <taxon>Eukaryota</taxon>
        <taxon>Metazoa</taxon>
        <taxon>Ecdysozoa</taxon>
        <taxon>Arthropoda</taxon>
        <taxon>Hexapoda</taxon>
        <taxon>Insecta</taxon>
        <taxon>Pterygota</taxon>
        <taxon>Neoptera</taxon>
        <taxon>Endopterygota</taxon>
        <taxon>Hymenoptera</taxon>
        <taxon>Apocrita</taxon>
        <taxon>Aculeata</taxon>
        <taxon>Apoidea</taxon>
        <taxon>Anthophila</taxon>
        <taxon>Apidae</taxon>
        <taxon>Heterotrigona</taxon>
    </lineage>
</organism>
<dbReference type="PANTHER" id="PTHR15090:SF0">
    <property type="entry name" value="SEQUESTOSOME-1"/>
    <property type="match status" value="1"/>
</dbReference>
<keyword evidence="3" id="KW-0963">Cytoplasm</keyword>
<dbReference type="PROSITE" id="PS01357">
    <property type="entry name" value="ZF_ZZ_1"/>
    <property type="match status" value="1"/>
</dbReference>
<dbReference type="Gene3D" id="1.10.8.10">
    <property type="entry name" value="DNA helicase RuvA subunit, C-terminal domain"/>
    <property type="match status" value="1"/>
</dbReference>
<proteinExistence type="predicted"/>
<evidence type="ECO:0000256" key="3">
    <source>
        <dbReference type="ARBA" id="ARBA00022490"/>
    </source>
</evidence>
<dbReference type="SUPFAM" id="SSF54277">
    <property type="entry name" value="CAD &amp; PB1 domains"/>
    <property type="match status" value="1"/>
</dbReference>
<evidence type="ECO:0000256" key="5">
    <source>
        <dbReference type="ARBA" id="ARBA00022771"/>
    </source>
</evidence>
<evidence type="ECO:0000256" key="1">
    <source>
        <dbReference type="ARBA" id="ARBA00004123"/>
    </source>
</evidence>
<keyword evidence="6" id="KW-0862">Zinc</keyword>
<feature type="region of interest" description="Disordered" evidence="9">
    <location>
        <begin position="294"/>
        <end position="325"/>
    </location>
</feature>
<dbReference type="GO" id="GO:0016235">
    <property type="term" value="C:aggresome"/>
    <property type="evidence" value="ECO:0007669"/>
    <property type="project" value="TreeGrafter"/>
</dbReference>
<dbReference type="OrthoDB" id="441278at2759"/>
<dbReference type="InterPro" id="IPR033741">
    <property type="entry name" value="SQSTM_UBA"/>
</dbReference>
<dbReference type="GO" id="GO:0044753">
    <property type="term" value="C:amphisome"/>
    <property type="evidence" value="ECO:0007669"/>
    <property type="project" value="TreeGrafter"/>
</dbReference>
<dbReference type="InterPro" id="IPR053793">
    <property type="entry name" value="PB1-like"/>
</dbReference>
<dbReference type="GO" id="GO:0005634">
    <property type="term" value="C:nucleus"/>
    <property type="evidence" value="ECO:0007669"/>
    <property type="project" value="UniProtKB-SubCell"/>
</dbReference>